<gene>
    <name evidence="2" type="ORF">MYXE_05220</name>
</gene>
<feature type="domain" description="Integrase catalytic" evidence="1">
    <location>
        <begin position="1"/>
        <end position="124"/>
    </location>
</feature>
<dbReference type="InterPro" id="IPR036397">
    <property type="entry name" value="RNaseH_sf"/>
</dbReference>
<protein>
    <recommendedName>
        <fullName evidence="1">Integrase catalytic domain-containing protein</fullName>
    </recommendedName>
</protein>
<evidence type="ECO:0000259" key="1">
    <source>
        <dbReference type="PROSITE" id="PS50994"/>
    </source>
</evidence>
<dbReference type="Gene3D" id="3.30.420.10">
    <property type="entry name" value="Ribonuclease H-like superfamily/Ribonuclease H"/>
    <property type="match status" value="1"/>
</dbReference>
<dbReference type="SUPFAM" id="SSF53098">
    <property type="entry name" value="Ribonuclease H-like"/>
    <property type="match status" value="1"/>
</dbReference>
<proteinExistence type="predicted"/>
<evidence type="ECO:0000313" key="3">
    <source>
        <dbReference type="Proteomes" id="UP000464624"/>
    </source>
</evidence>
<dbReference type="PROSITE" id="PS50994">
    <property type="entry name" value="INTEGRASE"/>
    <property type="match status" value="1"/>
</dbReference>
<sequence length="124" mass="13929">MCVAVLATALAREVAEAFIAAMRRYIAPTEAFSDNAGQFTGLNIKPPPVKFLVEKVRRDNGVKQRLTKLRLPTTTSEIERFHQTLRSQFLDHAVPFESIGFALDAWVHALTIAAHTRSLTWLPR</sequence>
<dbReference type="InterPro" id="IPR012337">
    <property type="entry name" value="RNaseH-like_sf"/>
</dbReference>
<dbReference type="KEGG" id="mxe:MYXE_05220"/>
<dbReference type="GO" id="GO:0003676">
    <property type="term" value="F:nucleic acid binding"/>
    <property type="evidence" value="ECO:0007669"/>
    <property type="project" value="InterPro"/>
</dbReference>
<reference evidence="2 3" key="1">
    <citation type="submission" date="2019-12" db="EMBL/GenBank/DDBJ databases">
        <title>Complete genome sequence of Mycolicibacterium xenopi str. JCM15661T.</title>
        <authorList>
            <person name="Yoshida M."/>
            <person name="Fukano H."/>
            <person name="Asakura T."/>
            <person name="Hoshino Y."/>
        </authorList>
    </citation>
    <scope>NUCLEOTIDE SEQUENCE [LARGE SCALE GENOMIC DNA]</scope>
    <source>
        <strain evidence="2 3">JCM 15661T</strain>
    </source>
</reference>
<dbReference type="AlphaFoldDB" id="A0AAD1GX02"/>
<dbReference type="EMBL" id="AP022314">
    <property type="protein sequence ID" value="BBU20733.1"/>
    <property type="molecule type" value="Genomic_DNA"/>
</dbReference>
<accession>A0AAD1GX02</accession>
<organism evidence="2 3">
    <name type="scientific">Mycobacterium xenopi</name>
    <dbReference type="NCBI Taxonomy" id="1789"/>
    <lineage>
        <taxon>Bacteria</taxon>
        <taxon>Bacillati</taxon>
        <taxon>Actinomycetota</taxon>
        <taxon>Actinomycetes</taxon>
        <taxon>Mycobacteriales</taxon>
        <taxon>Mycobacteriaceae</taxon>
        <taxon>Mycobacterium</taxon>
    </lineage>
</organism>
<evidence type="ECO:0000313" key="2">
    <source>
        <dbReference type="EMBL" id="BBU20733.1"/>
    </source>
</evidence>
<dbReference type="GO" id="GO:0015074">
    <property type="term" value="P:DNA integration"/>
    <property type="evidence" value="ECO:0007669"/>
    <property type="project" value="InterPro"/>
</dbReference>
<dbReference type="Proteomes" id="UP000464624">
    <property type="component" value="Chromosome"/>
</dbReference>
<dbReference type="InterPro" id="IPR001584">
    <property type="entry name" value="Integrase_cat-core"/>
</dbReference>
<name>A0AAD1GX02_MYCXE</name>